<dbReference type="OrthoDB" id="9788127at2"/>
<dbReference type="SUPFAM" id="SSF89095">
    <property type="entry name" value="GatB/YqeY motif"/>
    <property type="match status" value="1"/>
</dbReference>
<dbReference type="Gene3D" id="1.10.10.410">
    <property type="match status" value="1"/>
</dbReference>
<dbReference type="InterPro" id="IPR042184">
    <property type="entry name" value="YqeY/Aim41_N"/>
</dbReference>
<dbReference type="GO" id="GO:0016884">
    <property type="term" value="F:carbon-nitrogen ligase activity, with glutamine as amido-N-donor"/>
    <property type="evidence" value="ECO:0007669"/>
    <property type="project" value="InterPro"/>
</dbReference>
<evidence type="ECO:0000313" key="1">
    <source>
        <dbReference type="EMBL" id="TMM29598.1"/>
    </source>
</evidence>
<reference evidence="1 2" key="1">
    <citation type="submission" date="2019-05" db="EMBL/GenBank/DDBJ databases">
        <title>Polaribacter aestuariivivens sp. nov., isolated from a tidal flat.</title>
        <authorList>
            <person name="Yoon J.-H."/>
        </authorList>
    </citation>
    <scope>NUCLEOTIDE SEQUENCE [LARGE SCALE GENOMIC DNA]</scope>
    <source>
        <strain evidence="1 2">DBTF-3</strain>
    </source>
</reference>
<dbReference type="InterPro" id="IPR023168">
    <property type="entry name" value="GatB_Yqey_C_2"/>
</dbReference>
<dbReference type="InterPro" id="IPR003789">
    <property type="entry name" value="Asn/Gln_tRNA_amidoTrase-B-like"/>
</dbReference>
<sequence>MSLQKQVMDKMKEAMKAKDTVALQALRAVKSAFLLAKTETGVQAELTEDQEMKIIQKQVKQRKDSAAIFIKQGREDLAEPELAEIAILEQFLPEAMSEEAIEKVVIETIEKLGASGMQDMGKVMGVVTGKLAGQADGKTISILVKKHLSK</sequence>
<dbReference type="InterPro" id="IPR019004">
    <property type="entry name" value="YqeY/Aim41"/>
</dbReference>
<gene>
    <name evidence="1" type="ORF">FDT66_10815</name>
</gene>
<dbReference type="PANTHER" id="PTHR28055:SF1">
    <property type="entry name" value="ALTERED INHERITANCE OF MITOCHONDRIA PROTEIN 41, MITOCHONDRIAL"/>
    <property type="match status" value="1"/>
</dbReference>
<dbReference type="EMBL" id="VANR01000005">
    <property type="protein sequence ID" value="TMM29598.1"/>
    <property type="molecule type" value="Genomic_DNA"/>
</dbReference>
<organism evidence="1 2">
    <name type="scientific">Polaribacter aestuariivivens</name>
    <dbReference type="NCBI Taxonomy" id="2304626"/>
    <lineage>
        <taxon>Bacteria</taxon>
        <taxon>Pseudomonadati</taxon>
        <taxon>Bacteroidota</taxon>
        <taxon>Flavobacteriia</taxon>
        <taxon>Flavobacteriales</taxon>
        <taxon>Flavobacteriaceae</taxon>
    </lineage>
</organism>
<dbReference type="Pfam" id="PF09424">
    <property type="entry name" value="YqeY"/>
    <property type="match status" value="1"/>
</dbReference>
<dbReference type="Gene3D" id="1.10.1510.10">
    <property type="entry name" value="Uncharacterised protein YqeY/AIM41 PF09424, N-terminal domain"/>
    <property type="match status" value="1"/>
</dbReference>
<evidence type="ECO:0000313" key="2">
    <source>
        <dbReference type="Proteomes" id="UP000307140"/>
    </source>
</evidence>
<name>A0A5S3N2M6_9FLAO</name>
<dbReference type="AlphaFoldDB" id="A0A5S3N2M6"/>
<keyword evidence="2" id="KW-1185">Reference proteome</keyword>
<comment type="caution">
    <text evidence="1">The sequence shown here is derived from an EMBL/GenBank/DDBJ whole genome shotgun (WGS) entry which is preliminary data.</text>
</comment>
<accession>A0A5S3N2M6</accession>
<dbReference type="RefSeq" id="WP_138536378.1">
    <property type="nucleotide sequence ID" value="NZ_VANR01000005.1"/>
</dbReference>
<protein>
    <submittedName>
        <fullName evidence="1">GatB/YqeY domain-containing protein</fullName>
    </submittedName>
</protein>
<dbReference type="Proteomes" id="UP000307140">
    <property type="component" value="Unassembled WGS sequence"/>
</dbReference>
<proteinExistence type="predicted"/>
<dbReference type="PANTHER" id="PTHR28055">
    <property type="entry name" value="ALTERED INHERITANCE OF MITOCHONDRIA PROTEIN 41, MITOCHONDRIAL"/>
    <property type="match status" value="1"/>
</dbReference>